<evidence type="ECO:0000256" key="10">
    <source>
        <dbReference type="SAM" id="MobiDB-lite"/>
    </source>
</evidence>
<dbReference type="GO" id="GO:0004674">
    <property type="term" value="F:protein serine/threonine kinase activity"/>
    <property type="evidence" value="ECO:0007669"/>
    <property type="project" value="UniProtKB-KW"/>
</dbReference>
<evidence type="ECO:0000313" key="13">
    <source>
        <dbReference type="Proteomes" id="UP000287651"/>
    </source>
</evidence>
<keyword evidence="5" id="KW-0418">Kinase</keyword>
<feature type="compositionally biased region" description="Polar residues" evidence="10">
    <location>
        <begin position="564"/>
        <end position="580"/>
    </location>
</feature>
<dbReference type="Proteomes" id="UP000287651">
    <property type="component" value="Unassembled WGS sequence"/>
</dbReference>
<dbReference type="PROSITE" id="PS50011">
    <property type="entry name" value="PROTEIN_KINASE_DOM"/>
    <property type="match status" value="1"/>
</dbReference>
<evidence type="ECO:0000256" key="5">
    <source>
        <dbReference type="ARBA" id="ARBA00022777"/>
    </source>
</evidence>
<keyword evidence="9" id="KW-0175">Coiled coil</keyword>
<accession>A0A427B5W1</accession>
<feature type="compositionally biased region" description="Polar residues" evidence="10">
    <location>
        <begin position="497"/>
        <end position="508"/>
    </location>
</feature>
<feature type="region of interest" description="Disordered" evidence="10">
    <location>
        <begin position="318"/>
        <end position="370"/>
    </location>
</feature>
<dbReference type="GO" id="GO:0005524">
    <property type="term" value="F:ATP binding"/>
    <property type="evidence" value="ECO:0007669"/>
    <property type="project" value="UniProtKB-KW"/>
</dbReference>
<evidence type="ECO:0000313" key="12">
    <source>
        <dbReference type="EMBL" id="RRT83879.1"/>
    </source>
</evidence>
<dbReference type="Pfam" id="PF00069">
    <property type="entry name" value="Pkinase"/>
    <property type="match status" value="1"/>
</dbReference>
<keyword evidence="6" id="KW-0067">ATP-binding</keyword>
<protein>
    <recommendedName>
        <fullName evidence="1">non-specific serine/threonine protein kinase</fullName>
        <ecNumber evidence="1">2.7.11.1</ecNumber>
    </recommendedName>
</protein>
<evidence type="ECO:0000256" key="2">
    <source>
        <dbReference type="ARBA" id="ARBA00022527"/>
    </source>
</evidence>
<dbReference type="InterPro" id="IPR011009">
    <property type="entry name" value="Kinase-like_dom_sf"/>
</dbReference>
<gene>
    <name evidence="12" type="ORF">B296_00004498</name>
</gene>
<dbReference type="EC" id="2.7.11.1" evidence="1"/>
<feature type="coiled-coil region" evidence="9">
    <location>
        <begin position="434"/>
        <end position="482"/>
    </location>
</feature>
<feature type="domain" description="Protein kinase" evidence="11">
    <location>
        <begin position="27"/>
        <end position="292"/>
    </location>
</feature>
<organism evidence="12 13">
    <name type="scientific">Ensete ventricosum</name>
    <name type="common">Abyssinian banana</name>
    <name type="synonym">Musa ensete</name>
    <dbReference type="NCBI Taxonomy" id="4639"/>
    <lineage>
        <taxon>Eukaryota</taxon>
        <taxon>Viridiplantae</taxon>
        <taxon>Streptophyta</taxon>
        <taxon>Embryophyta</taxon>
        <taxon>Tracheophyta</taxon>
        <taxon>Spermatophyta</taxon>
        <taxon>Magnoliopsida</taxon>
        <taxon>Liliopsida</taxon>
        <taxon>Zingiberales</taxon>
        <taxon>Musaceae</taxon>
        <taxon>Ensete</taxon>
    </lineage>
</organism>
<feature type="region of interest" description="Disordered" evidence="10">
    <location>
        <begin position="485"/>
        <end position="641"/>
    </location>
</feature>
<keyword evidence="4" id="KW-0547">Nucleotide-binding</keyword>
<evidence type="ECO:0000256" key="8">
    <source>
        <dbReference type="ARBA" id="ARBA00048679"/>
    </source>
</evidence>
<keyword evidence="2" id="KW-0723">Serine/threonine-protein kinase</keyword>
<dbReference type="AlphaFoldDB" id="A0A427B5W1"/>
<dbReference type="SUPFAM" id="SSF56112">
    <property type="entry name" value="Protein kinase-like (PK-like)"/>
    <property type="match status" value="1"/>
</dbReference>
<comment type="catalytic activity">
    <reaction evidence="7">
        <text>L-threonyl-[protein] + ATP = O-phospho-L-threonyl-[protein] + ADP + H(+)</text>
        <dbReference type="Rhea" id="RHEA:46608"/>
        <dbReference type="Rhea" id="RHEA-COMP:11060"/>
        <dbReference type="Rhea" id="RHEA-COMP:11605"/>
        <dbReference type="ChEBI" id="CHEBI:15378"/>
        <dbReference type="ChEBI" id="CHEBI:30013"/>
        <dbReference type="ChEBI" id="CHEBI:30616"/>
        <dbReference type="ChEBI" id="CHEBI:61977"/>
        <dbReference type="ChEBI" id="CHEBI:456216"/>
        <dbReference type="EC" id="2.7.11.1"/>
    </reaction>
</comment>
<feature type="compositionally biased region" description="Polar residues" evidence="10">
    <location>
        <begin position="597"/>
        <end position="613"/>
    </location>
</feature>
<feature type="compositionally biased region" description="Polar residues" evidence="10">
    <location>
        <begin position="281"/>
        <end position="292"/>
    </location>
</feature>
<evidence type="ECO:0000259" key="11">
    <source>
        <dbReference type="PROSITE" id="PS50011"/>
    </source>
</evidence>
<keyword evidence="3" id="KW-0808">Transferase</keyword>
<feature type="region of interest" description="Disordered" evidence="10">
    <location>
        <begin position="267"/>
        <end position="305"/>
    </location>
</feature>
<name>A0A427B5W1_ENSVE</name>
<evidence type="ECO:0000256" key="6">
    <source>
        <dbReference type="ARBA" id="ARBA00022840"/>
    </source>
</evidence>
<comment type="catalytic activity">
    <reaction evidence="8">
        <text>L-seryl-[protein] + ATP = O-phospho-L-seryl-[protein] + ADP + H(+)</text>
        <dbReference type="Rhea" id="RHEA:17989"/>
        <dbReference type="Rhea" id="RHEA-COMP:9863"/>
        <dbReference type="Rhea" id="RHEA-COMP:11604"/>
        <dbReference type="ChEBI" id="CHEBI:15378"/>
        <dbReference type="ChEBI" id="CHEBI:29999"/>
        <dbReference type="ChEBI" id="CHEBI:30616"/>
        <dbReference type="ChEBI" id="CHEBI:83421"/>
        <dbReference type="ChEBI" id="CHEBI:456216"/>
        <dbReference type="EC" id="2.7.11.1"/>
    </reaction>
</comment>
<dbReference type="GO" id="GO:0005737">
    <property type="term" value="C:cytoplasm"/>
    <property type="evidence" value="ECO:0007669"/>
    <property type="project" value="TreeGrafter"/>
</dbReference>
<dbReference type="PANTHER" id="PTHR22967:SF57">
    <property type="entry name" value="AUXILIN, ISOFORM A-RELATED"/>
    <property type="match status" value="1"/>
</dbReference>
<evidence type="ECO:0000256" key="3">
    <source>
        <dbReference type="ARBA" id="ARBA00022679"/>
    </source>
</evidence>
<dbReference type="EMBL" id="AMZH03000415">
    <property type="protein sequence ID" value="RRT83879.1"/>
    <property type="molecule type" value="Genomic_DNA"/>
</dbReference>
<evidence type="ECO:0000256" key="7">
    <source>
        <dbReference type="ARBA" id="ARBA00047899"/>
    </source>
</evidence>
<evidence type="ECO:0000256" key="9">
    <source>
        <dbReference type="SAM" id="Coils"/>
    </source>
</evidence>
<sequence>MWKLKQFMPKEPNSLEGRMVEVGNIKLQVRNVIAEGGFSCVYLARDAVNSSNQYALKHMICQDEESLDLAMKEISVMKMLKGHPNVVVLIAHTILDMGRVKEVLLVMEFCEKSLVAVLENRGAGYFEEKQILLIFRDVCNAVFAMHCQSPPIAHRYQILELKFSSTNFLQALGCLLYRICYFKSAFDGESKLQILNGNYRIPDLPKYGNSVTKLIKDLLQASPESRPDITQARALLVNHFISPLWNQHLHNLTFQDGFAVAQRRTNLMPRRSPPPPPSKEPAQNVSPPETQYSRSSWSASVGGGSGGPLGAFWSTQYAQDSRMSEDKRPVFDEEPINLSKPKHNPTNHSREHQARTPPRHSVKSPEVVSSEDFEIRFSPNGSEYGPEKTKVSNHQTKGIYQDQAFNTFVAEFDTSKLNSGNAVSSASGKHRSVEKELEEEFSRLKQELKQVNLEKEEMTSKCEKLSAICRSQRQEIQELKCAVAAASPSPPNKESKPQFSAGISQSDTPPREKIEGNLPEIQRGLFPNNPSTPSPDPKPWSAFGDTKVQDTPKSSHPKSVRTIRGTSSNRNNIKLPSASSADEPWGFDQDSFRADSHSSQAPKPSFEGNTSQRFGGAFGGGGGTGQVKAVETNRPSGWTGF</sequence>
<reference evidence="12 13" key="1">
    <citation type="journal article" date="2014" name="Agronomy (Basel)">
        <title>A Draft Genome Sequence for Ensete ventricosum, the Drought-Tolerant Tree Against Hunger.</title>
        <authorList>
            <person name="Harrison J."/>
            <person name="Moore K.A."/>
            <person name="Paszkiewicz K."/>
            <person name="Jones T."/>
            <person name="Grant M."/>
            <person name="Ambacheew D."/>
            <person name="Muzemil S."/>
            <person name="Studholme D.J."/>
        </authorList>
    </citation>
    <scope>NUCLEOTIDE SEQUENCE [LARGE SCALE GENOMIC DNA]</scope>
</reference>
<comment type="caution">
    <text evidence="12">The sequence shown here is derived from an EMBL/GenBank/DDBJ whole genome shotgun (WGS) entry which is preliminary data.</text>
</comment>
<feature type="compositionally biased region" description="Gly residues" evidence="10">
    <location>
        <begin position="616"/>
        <end position="625"/>
    </location>
</feature>
<evidence type="ECO:0000256" key="1">
    <source>
        <dbReference type="ARBA" id="ARBA00012513"/>
    </source>
</evidence>
<dbReference type="InterPro" id="IPR000719">
    <property type="entry name" value="Prot_kinase_dom"/>
</dbReference>
<dbReference type="Gene3D" id="1.10.510.10">
    <property type="entry name" value="Transferase(Phosphotransferase) domain 1"/>
    <property type="match status" value="2"/>
</dbReference>
<dbReference type="PANTHER" id="PTHR22967">
    <property type="entry name" value="SERINE/THREONINE PROTEIN KINASE"/>
    <property type="match status" value="1"/>
</dbReference>
<proteinExistence type="predicted"/>
<feature type="compositionally biased region" description="Basic and acidic residues" evidence="10">
    <location>
        <begin position="322"/>
        <end position="331"/>
    </location>
</feature>
<evidence type="ECO:0000256" key="4">
    <source>
        <dbReference type="ARBA" id="ARBA00022741"/>
    </source>
</evidence>